<evidence type="ECO:0000313" key="2">
    <source>
        <dbReference type="Proteomes" id="UP000199659"/>
    </source>
</evidence>
<reference evidence="1 2" key="1">
    <citation type="submission" date="2016-10" db="EMBL/GenBank/DDBJ databases">
        <authorList>
            <person name="de Groot N.N."/>
        </authorList>
    </citation>
    <scope>NUCLEOTIDE SEQUENCE [LARGE SCALE GENOMIC DNA]</scope>
    <source>
        <strain evidence="1 2">743A</strain>
    </source>
</reference>
<evidence type="ECO:0000313" key="1">
    <source>
        <dbReference type="EMBL" id="SFR67801.1"/>
    </source>
</evidence>
<proteinExistence type="predicted"/>
<dbReference type="RefSeq" id="WP_092559503.1">
    <property type="nucleotide sequence ID" value="NZ_FOYZ01000003.1"/>
</dbReference>
<name>A0A1I6IMB4_9FIRM</name>
<sequence length="93" mass="10038">MARVMFKTVQLADGTTTCIDFNAKVISASAAIQGYELCYPDEAHYVKRISVNTSVEGINENKVIVSARCMMEDGSSNIGQGSILVQIIAECDC</sequence>
<accession>A0A1I6IMB4</accession>
<keyword evidence="2" id="KW-1185">Reference proteome</keyword>
<gene>
    <name evidence="1" type="ORF">SAMN05661086_00893</name>
</gene>
<dbReference type="Proteomes" id="UP000199659">
    <property type="component" value="Unassembled WGS sequence"/>
</dbReference>
<dbReference type="STRING" id="37658.SAMN05661086_00893"/>
<protein>
    <submittedName>
        <fullName evidence="1">Uncharacterized protein</fullName>
    </submittedName>
</protein>
<organism evidence="1 2">
    <name type="scientific">Anaeromicropila populeti</name>
    <dbReference type="NCBI Taxonomy" id="37658"/>
    <lineage>
        <taxon>Bacteria</taxon>
        <taxon>Bacillati</taxon>
        <taxon>Bacillota</taxon>
        <taxon>Clostridia</taxon>
        <taxon>Lachnospirales</taxon>
        <taxon>Lachnospiraceae</taxon>
        <taxon>Anaeromicropila</taxon>
    </lineage>
</organism>
<dbReference type="AlphaFoldDB" id="A0A1I6IMB4"/>
<dbReference type="EMBL" id="FOYZ01000003">
    <property type="protein sequence ID" value="SFR67801.1"/>
    <property type="molecule type" value="Genomic_DNA"/>
</dbReference>